<evidence type="ECO:0000256" key="3">
    <source>
        <dbReference type="ARBA" id="ARBA00022980"/>
    </source>
</evidence>
<sequence length="1605" mass="174945">MDSRRALVKRYVFGTSHDGKNCLHWLDDGSLVYPVGKTIVLQQPKSCTQRFLEAAYQSTAITAIAMSANKKFMAIAESGPHPQVQIIDTVTRKRRKVLSVTDLDSDRYVALSFSSDGRHLVTQGGAPGWNLHYWNWERSQPLSSVSVGQLYSTGAQAQGSTPSGNAASIDGDSTLPEGGIENLNAAARTATRSTLTALRAPPQVVTSIGVCPLDPLLVTVAGIGFFRFYRYTEGLLQPQPSTGVPREQFESFSTHLWVTEHNVVVATHSGRLLLIQDGRYMGAIEIPSSPPSHLRGSASESLMEAAGAAVPVDVVMCIAPTHQQHHNGFIAGTSQGNVFIFQGDNNTADADGVVDALNGEIVAGNTTGYTFVCRLEVPAYEAGELQPQRSPYVPHHASAGQKPAAPALMSISDTAAAAAAPPSTTADRGRGDKGRVGRLFQLRDQIGAKGAKAKVSTGAAAGRRGQSTGGDDTGAYKGSIDNAGHALGGDGQRYRVLALALDQAEEYLAVLTGSGKLYGVNFQQNWSAREAMFHTSNVSKMTSASPGGAGGDEAPLLLAQLPSLLEHRGGDLGRASLASIPGHVSARSMLFQSLYPFSHCGRVNGMDCSVRKPLLITSGSDHSIRVWNTQTGQLLMCQFFALEPGAVAIHPDGLIAVVCFPDKVRVMSVLWSSLRERRTINLRNASDVFFAKGGQLFAIVHHNLVYIEDANTCELQGQLRGHPQRIKDFQWCSTTAYPTDNRAVTCSSDGMIMDWNMSEMRKQTEHSDRRFQYVAVASDDRSVWAVAAPTPATALDVSWKVLLREIDRQSLGTINAGANKGVAAGGPGVRGAGGSMAATSSGGGGGINSVLGNSVGDYEFTETALTRLMVAPHQRVLIAGAEDGSVKAMTFPLQAGIQEAPIAAHALPVTRMALSFDETTLFTASADGSVIMWEIFAEKDKVKPTGGGATSIAGQHHDPTSRRNMNYTEEVLVTKQEMEEQRIEIESLQQYIEKLKTDMESEDKRRAHEQGTRARERAEELQQDAIALAAEYDALQHAKADQEQTFLDVKNETVRDAAQTLEEVEMKRQREVDTLADECGALQHRLETRKVAHAAELKALRASLAQARTEDEAHFQDVLSQRTEAVRKLHRQLEHSHDTNRVTLHQLELDTDSESQSVFQKQQGTLQRARERFLHLKGEGAVMRKNAMRLEREIEVRTNELQLLDGAKAALQSQLTDLTQQVAQLHQDIDERDSVTEKKEKVIYSLKKRNQELEKHKYVLDHQIRELKGQIEPKQREIAELNQETKQQNANLEEQHTSNLTLRQNTEELKKDIAEQQRTLQARLRELQGLETYRSRAERDIGELAHELQDPASLAAAVAQLYEVHVAPRDVKQIAPADPNVKHELQSQLEYLSTSVNALRRKLKSDEQRHKKEVSAMMTENLSLIREIHSLRGEMDHLRARVAADAVSKQQQQYQMQRRAGAGAGGDGGGACRGAGRANDERSGLADAGATDTMGSAATDAVGRSGQLSPSEVDSTCGGTGTRRRGGTGGSAGQRPVTPQSEIDINSRELRMLRAYIEKLERSLAGLPDPTAMQKENVRLPPVDSLSMAQQSHRRLSSVEQRTHA</sequence>
<keyword evidence="2" id="KW-0677">Repeat</keyword>
<name>E9AZC3_LEIMU</name>
<dbReference type="InterPro" id="IPR052993">
    <property type="entry name" value="CFA-57"/>
</dbReference>
<dbReference type="Gene3D" id="2.130.10.10">
    <property type="entry name" value="YVTN repeat-like/Quinoprotein amine dehydrogenase"/>
    <property type="match status" value="2"/>
</dbReference>
<feature type="compositionally biased region" description="Low complexity" evidence="6">
    <location>
        <begin position="414"/>
        <end position="426"/>
    </location>
</feature>
<proteinExistence type="predicted"/>
<dbReference type="PANTHER" id="PTHR32215">
    <property type="entry name" value="CILIA- AND FLAGELLA-ASSOCIATED PROTEIN 57"/>
    <property type="match status" value="1"/>
</dbReference>
<feature type="region of interest" description="Disordered" evidence="6">
    <location>
        <begin position="155"/>
        <end position="179"/>
    </location>
</feature>
<evidence type="ECO:0000256" key="2">
    <source>
        <dbReference type="ARBA" id="ARBA00022737"/>
    </source>
</evidence>
<dbReference type="Proteomes" id="UP000007259">
    <property type="component" value="Chromosome 27"/>
</dbReference>
<dbReference type="PhylomeDB" id="E9AZC3"/>
<dbReference type="SUPFAM" id="SSF50969">
    <property type="entry name" value="YVTN repeat-like/Quinoprotein amine dehydrogenase"/>
    <property type="match status" value="1"/>
</dbReference>
<dbReference type="InterPro" id="IPR015943">
    <property type="entry name" value="WD40/YVTN_repeat-like_dom_sf"/>
</dbReference>
<dbReference type="FunFam" id="2.130.10.10:FF:002190">
    <property type="entry name" value="Uncharacterized protein"/>
    <property type="match status" value="1"/>
</dbReference>
<dbReference type="Pfam" id="PF00400">
    <property type="entry name" value="WD40"/>
    <property type="match status" value="2"/>
</dbReference>
<evidence type="ECO:0000256" key="5">
    <source>
        <dbReference type="SAM" id="Coils"/>
    </source>
</evidence>
<dbReference type="GeneID" id="13450046"/>
<keyword evidence="3" id="KW-0689">Ribosomal protein</keyword>
<dbReference type="EMBL" id="FR799580">
    <property type="protein sequence ID" value="CBZ28323.1"/>
    <property type="molecule type" value="Genomic_DNA"/>
</dbReference>
<feature type="region of interest" description="Disordered" evidence="6">
    <location>
        <begin position="453"/>
        <end position="473"/>
    </location>
</feature>
<keyword evidence="5" id="KW-0175">Coiled coil</keyword>
<evidence type="ECO:0000313" key="8">
    <source>
        <dbReference type="Proteomes" id="UP000007259"/>
    </source>
</evidence>
<dbReference type="InterPro" id="IPR019775">
    <property type="entry name" value="WD40_repeat_CS"/>
</dbReference>
<evidence type="ECO:0000256" key="6">
    <source>
        <dbReference type="SAM" id="MobiDB-lite"/>
    </source>
</evidence>
<reference evidence="7 8" key="1">
    <citation type="journal article" date="2011" name="Genome Res.">
        <title>Chromosome and gene copy number variation allow major structural change between species and strains of Leishmania.</title>
        <authorList>
            <person name="Rogers M.B."/>
            <person name="Hilley J.D."/>
            <person name="Dickens N.J."/>
            <person name="Wilkes J."/>
            <person name="Bates P.A."/>
            <person name="Depledge D.P."/>
            <person name="Harris D."/>
            <person name="Her Y."/>
            <person name="Herzyk P."/>
            <person name="Imamura H."/>
            <person name="Otto T.D."/>
            <person name="Sanders M."/>
            <person name="Seeger K."/>
            <person name="Dujardin J.C."/>
            <person name="Berriman M."/>
            <person name="Smith D.F."/>
            <person name="Hertz-Fowler C."/>
            <person name="Mottram J.C."/>
        </authorList>
    </citation>
    <scope>NUCLEOTIDE SEQUENCE [LARGE SCALE GENOMIC DNA]</scope>
    <source>
        <strain evidence="7 8">MHOM/GT/2001/U1103</strain>
    </source>
</reference>
<dbReference type="PROSITE" id="PS50294">
    <property type="entry name" value="WD_REPEATS_REGION"/>
    <property type="match status" value="1"/>
</dbReference>
<feature type="coiled-coil region" evidence="5">
    <location>
        <begin position="1201"/>
        <end position="1228"/>
    </location>
</feature>
<gene>
    <name evidence="7" type="ORF">LMXM_27_2170</name>
</gene>
<keyword evidence="8" id="KW-1185">Reference proteome</keyword>
<dbReference type="OMA" id="CFPDKVR"/>
<protein>
    <submittedName>
        <fullName evidence="7">Uncharacterized protein</fullName>
    </submittedName>
</protein>
<feature type="region of interest" description="Disordered" evidence="6">
    <location>
        <begin position="1565"/>
        <end position="1605"/>
    </location>
</feature>
<dbReference type="GO" id="GO:0005840">
    <property type="term" value="C:ribosome"/>
    <property type="evidence" value="ECO:0007669"/>
    <property type="project" value="UniProtKB-KW"/>
</dbReference>
<keyword evidence="1 4" id="KW-0853">WD repeat</keyword>
<evidence type="ECO:0000256" key="4">
    <source>
        <dbReference type="PROSITE-ProRule" id="PRU00221"/>
    </source>
</evidence>
<dbReference type="KEGG" id="lmi:LMXM_27_2170"/>
<accession>E9AZC3</accession>
<dbReference type="PROSITE" id="PS00678">
    <property type="entry name" value="WD_REPEATS_1"/>
    <property type="match status" value="2"/>
</dbReference>
<keyword evidence="3" id="KW-0687">Ribonucleoprotein</keyword>
<feature type="region of interest" description="Disordered" evidence="6">
    <location>
        <begin position="1449"/>
        <end position="1542"/>
    </location>
</feature>
<dbReference type="Gene3D" id="1.10.287.1490">
    <property type="match status" value="1"/>
</dbReference>
<dbReference type="SUPFAM" id="SSF50998">
    <property type="entry name" value="Quinoprotein alcohol dehydrogenase-like"/>
    <property type="match status" value="1"/>
</dbReference>
<organism evidence="7 8">
    <name type="scientific">Leishmania mexicana (strain MHOM/GT/2001/U1103)</name>
    <dbReference type="NCBI Taxonomy" id="929439"/>
    <lineage>
        <taxon>Eukaryota</taxon>
        <taxon>Discoba</taxon>
        <taxon>Euglenozoa</taxon>
        <taxon>Kinetoplastea</taxon>
        <taxon>Metakinetoplastina</taxon>
        <taxon>Trypanosomatida</taxon>
        <taxon>Trypanosomatidae</taxon>
        <taxon>Leishmaniinae</taxon>
        <taxon>Leishmania</taxon>
    </lineage>
</organism>
<dbReference type="PROSITE" id="PS50082">
    <property type="entry name" value="WD_REPEATS_2"/>
    <property type="match status" value="2"/>
</dbReference>
<dbReference type="PANTHER" id="PTHR32215:SF0">
    <property type="entry name" value="CILIA- AND FLAGELLA-ASSOCIATED PROTEIN 57"/>
    <property type="match status" value="1"/>
</dbReference>
<evidence type="ECO:0000313" key="7">
    <source>
        <dbReference type="EMBL" id="CBZ28323.1"/>
    </source>
</evidence>
<dbReference type="OrthoDB" id="10251741at2759"/>
<dbReference type="InterPro" id="IPR011044">
    <property type="entry name" value="Quino_amine_DH_bsu"/>
</dbReference>
<evidence type="ECO:0000256" key="1">
    <source>
        <dbReference type="ARBA" id="ARBA00022574"/>
    </source>
</evidence>
<feature type="compositionally biased region" description="Gly residues" evidence="6">
    <location>
        <begin position="1462"/>
        <end position="1473"/>
    </location>
</feature>
<feature type="coiled-coil region" evidence="5">
    <location>
        <begin position="978"/>
        <end position="1110"/>
    </location>
</feature>
<feature type="repeat" description="WD" evidence="4">
    <location>
        <begin position="902"/>
        <end position="935"/>
    </location>
</feature>
<feature type="compositionally biased region" description="Polar residues" evidence="6">
    <location>
        <begin position="155"/>
        <end position="166"/>
    </location>
</feature>
<feature type="repeat" description="WD" evidence="4">
    <location>
        <begin position="596"/>
        <end position="637"/>
    </location>
</feature>
<dbReference type="SMART" id="SM00320">
    <property type="entry name" value="WD40"/>
    <property type="match status" value="6"/>
</dbReference>
<feature type="region of interest" description="Disordered" evidence="6">
    <location>
        <begin position="414"/>
        <end position="434"/>
    </location>
</feature>
<feature type="coiled-coil region" evidence="5">
    <location>
        <begin position="1264"/>
        <end position="1326"/>
    </location>
</feature>
<dbReference type="InterPro" id="IPR011047">
    <property type="entry name" value="Quinoprotein_ADH-like_sf"/>
</dbReference>
<dbReference type="InterPro" id="IPR001680">
    <property type="entry name" value="WD40_rpt"/>
</dbReference>
<dbReference type="VEuPathDB" id="TriTrypDB:LmxM.27.2170"/>
<dbReference type="RefSeq" id="XP_003876795.1">
    <property type="nucleotide sequence ID" value="XM_003876746.1"/>
</dbReference>